<dbReference type="PROSITE" id="PS50878">
    <property type="entry name" value="RT_POL"/>
    <property type="match status" value="1"/>
</dbReference>
<feature type="non-terminal residue" evidence="2">
    <location>
        <position position="82"/>
    </location>
</feature>
<dbReference type="EMBL" id="QNUK01000459">
    <property type="protein sequence ID" value="KAF5893027.1"/>
    <property type="molecule type" value="Genomic_DNA"/>
</dbReference>
<accession>A0A8J4WVR8</accession>
<name>A0A8J4WVR8_CLAMG</name>
<dbReference type="Proteomes" id="UP000727407">
    <property type="component" value="Unassembled WGS sequence"/>
</dbReference>
<reference evidence="2" key="1">
    <citation type="submission" date="2020-07" db="EMBL/GenBank/DDBJ databases">
        <title>Clarias magur genome sequencing, assembly and annotation.</title>
        <authorList>
            <person name="Kushwaha B."/>
            <person name="Kumar R."/>
            <person name="Das P."/>
            <person name="Joshi C.G."/>
            <person name="Kumar D."/>
            <person name="Nagpure N.S."/>
            <person name="Pandey M."/>
            <person name="Agarwal S."/>
            <person name="Srivastava S."/>
            <person name="Singh M."/>
            <person name="Sahoo L."/>
            <person name="Jayasankar P."/>
            <person name="Meher P.K."/>
            <person name="Koringa P.G."/>
            <person name="Iquebal M.A."/>
            <person name="Das S.P."/>
            <person name="Bit A."/>
            <person name="Patnaik S."/>
            <person name="Patel N."/>
            <person name="Shah T.M."/>
            <person name="Hinsu A."/>
            <person name="Jena J.K."/>
        </authorList>
    </citation>
    <scope>NUCLEOTIDE SEQUENCE</scope>
    <source>
        <strain evidence="2">CIFAMagur01</strain>
        <tissue evidence="2">Testis</tissue>
    </source>
</reference>
<proteinExistence type="predicted"/>
<protein>
    <submittedName>
        <fullName evidence="2">LINE-1 retrotransposable element ORF2 protein</fullName>
    </submittedName>
</protein>
<dbReference type="OrthoDB" id="8963960at2759"/>
<evidence type="ECO:0000313" key="2">
    <source>
        <dbReference type="EMBL" id="KAF5893027.1"/>
    </source>
</evidence>
<evidence type="ECO:0000259" key="1">
    <source>
        <dbReference type="PROSITE" id="PS50878"/>
    </source>
</evidence>
<sequence length="82" mass="8881">MRKVFGGRQGIQYGEDGFLTDLMFADDSGILADDDAAATDILYNIANVAQSYGLKINTDKTKVLTTDGSLANMQFNGVQIEQ</sequence>
<dbReference type="AlphaFoldDB" id="A0A8J4WVR8"/>
<evidence type="ECO:0000313" key="3">
    <source>
        <dbReference type="Proteomes" id="UP000727407"/>
    </source>
</evidence>
<keyword evidence="3" id="KW-1185">Reference proteome</keyword>
<comment type="caution">
    <text evidence="2">The sequence shown here is derived from an EMBL/GenBank/DDBJ whole genome shotgun (WGS) entry which is preliminary data.</text>
</comment>
<feature type="domain" description="Reverse transcriptase" evidence="1">
    <location>
        <begin position="1"/>
        <end position="80"/>
    </location>
</feature>
<dbReference type="InterPro" id="IPR000477">
    <property type="entry name" value="RT_dom"/>
</dbReference>
<organism evidence="2 3">
    <name type="scientific">Clarias magur</name>
    <name type="common">Asian catfish</name>
    <name type="synonym">Macropteronotus magur</name>
    <dbReference type="NCBI Taxonomy" id="1594786"/>
    <lineage>
        <taxon>Eukaryota</taxon>
        <taxon>Metazoa</taxon>
        <taxon>Chordata</taxon>
        <taxon>Craniata</taxon>
        <taxon>Vertebrata</taxon>
        <taxon>Euteleostomi</taxon>
        <taxon>Actinopterygii</taxon>
        <taxon>Neopterygii</taxon>
        <taxon>Teleostei</taxon>
        <taxon>Ostariophysi</taxon>
        <taxon>Siluriformes</taxon>
        <taxon>Clariidae</taxon>
        <taxon>Clarias</taxon>
    </lineage>
</organism>
<gene>
    <name evidence="2" type="ORF">DAT39_017269</name>
</gene>